<dbReference type="GO" id="GO:0003676">
    <property type="term" value="F:nucleic acid binding"/>
    <property type="evidence" value="ECO:0007669"/>
    <property type="project" value="InterPro"/>
</dbReference>
<dbReference type="GO" id="GO:0004523">
    <property type="term" value="F:RNA-DNA hybrid ribonuclease activity"/>
    <property type="evidence" value="ECO:0007669"/>
    <property type="project" value="InterPro"/>
</dbReference>
<dbReference type="PANTHER" id="PTHR47723:SF19">
    <property type="entry name" value="POLYNUCLEOTIDYL TRANSFERASE, RIBONUCLEASE H-LIKE SUPERFAMILY PROTEIN"/>
    <property type="match status" value="1"/>
</dbReference>
<dbReference type="InterPro" id="IPR012337">
    <property type="entry name" value="RNaseH-like_sf"/>
</dbReference>
<dbReference type="PANTHER" id="PTHR47723">
    <property type="entry name" value="OS05G0353850 PROTEIN"/>
    <property type="match status" value="1"/>
</dbReference>
<dbReference type="EMBL" id="JABEZW010000012">
    <property type="protein sequence ID" value="MBA0781406.1"/>
    <property type="molecule type" value="Genomic_DNA"/>
</dbReference>
<keyword evidence="3" id="KW-1185">Reference proteome</keyword>
<gene>
    <name evidence="2" type="ORF">Gotri_002333</name>
</gene>
<sequence length="159" mass="17934">MDLFLIWLPEEMVKHIVNIPPPYPASGLDKNVYWLAYELLKVSLSWARQYQITHDGYKIKSFTADVQSYSNEKWVHLFSNGAVARNSESALASGVVHDLGGKWILGFNRYLGSCTPFEAELWGILDGLLILLNKGYKCATIQTDNLEVVNALTVNGWKI</sequence>
<evidence type="ECO:0000313" key="2">
    <source>
        <dbReference type="EMBL" id="MBA0781406.1"/>
    </source>
</evidence>
<dbReference type="InterPro" id="IPR053151">
    <property type="entry name" value="RNase_H-like"/>
</dbReference>
<name>A0A7J9F804_9ROSI</name>
<dbReference type="Pfam" id="PF13456">
    <property type="entry name" value="RVT_3"/>
    <property type="match status" value="1"/>
</dbReference>
<feature type="domain" description="RNase H type-1" evidence="1">
    <location>
        <begin position="80"/>
        <end position="153"/>
    </location>
</feature>
<dbReference type="AlphaFoldDB" id="A0A7J9F804"/>
<proteinExistence type="predicted"/>
<evidence type="ECO:0000313" key="3">
    <source>
        <dbReference type="Proteomes" id="UP000593568"/>
    </source>
</evidence>
<dbReference type="Proteomes" id="UP000593568">
    <property type="component" value="Unassembled WGS sequence"/>
</dbReference>
<accession>A0A7J9F804</accession>
<dbReference type="SUPFAM" id="SSF53098">
    <property type="entry name" value="Ribonuclease H-like"/>
    <property type="match status" value="1"/>
</dbReference>
<reference evidence="2 3" key="1">
    <citation type="journal article" date="2019" name="Genome Biol. Evol.">
        <title>Insights into the evolution of the New World diploid cottons (Gossypium, subgenus Houzingenia) based on genome sequencing.</title>
        <authorList>
            <person name="Grover C.E."/>
            <person name="Arick M.A. 2nd"/>
            <person name="Thrash A."/>
            <person name="Conover J.L."/>
            <person name="Sanders W.S."/>
            <person name="Peterson D.G."/>
            <person name="Frelichowski J.E."/>
            <person name="Scheffler J.A."/>
            <person name="Scheffler B.E."/>
            <person name="Wendel J.F."/>
        </authorList>
    </citation>
    <scope>NUCLEOTIDE SEQUENCE [LARGE SCALE GENOMIC DNA]</scope>
    <source>
        <strain evidence="2">8</strain>
        <tissue evidence="2">Leaf</tissue>
    </source>
</reference>
<dbReference type="Gene3D" id="3.30.420.10">
    <property type="entry name" value="Ribonuclease H-like superfamily/Ribonuclease H"/>
    <property type="match status" value="1"/>
</dbReference>
<comment type="caution">
    <text evidence="2">The sequence shown here is derived from an EMBL/GenBank/DDBJ whole genome shotgun (WGS) entry which is preliminary data.</text>
</comment>
<dbReference type="InterPro" id="IPR002156">
    <property type="entry name" value="RNaseH_domain"/>
</dbReference>
<evidence type="ECO:0000259" key="1">
    <source>
        <dbReference type="Pfam" id="PF13456"/>
    </source>
</evidence>
<organism evidence="2 3">
    <name type="scientific">Gossypium trilobum</name>
    <dbReference type="NCBI Taxonomy" id="34281"/>
    <lineage>
        <taxon>Eukaryota</taxon>
        <taxon>Viridiplantae</taxon>
        <taxon>Streptophyta</taxon>
        <taxon>Embryophyta</taxon>
        <taxon>Tracheophyta</taxon>
        <taxon>Spermatophyta</taxon>
        <taxon>Magnoliopsida</taxon>
        <taxon>eudicotyledons</taxon>
        <taxon>Gunneridae</taxon>
        <taxon>Pentapetalae</taxon>
        <taxon>rosids</taxon>
        <taxon>malvids</taxon>
        <taxon>Malvales</taxon>
        <taxon>Malvaceae</taxon>
        <taxon>Malvoideae</taxon>
        <taxon>Gossypium</taxon>
    </lineage>
</organism>
<dbReference type="InterPro" id="IPR036397">
    <property type="entry name" value="RNaseH_sf"/>
</dbReference>
<protein>
    <recommendedName>
        <fullName evidence="1">RNase H type-1 domain-containing protein</fullName>
    </recommendedName>
</protein>